<name>A0A518BRX3_9BACT</name>
<evidence type="ECO:0000256" key="2">
    <source>
        <dbReference type="SAM" id="Phobius"/>
    </source>
</evidence>
<protein>
    <submittedName>
        <fullName evidence="3">Uncharacterized protein</fullName>
    </submittedName>
</protein>
<reference evidence="3 4" key="1">
    <citation type="submission" date="2019-02" db="EMBL/GenBank/DDBJ databases">
        <title>Deep-cultivation of Planctomycetes and their phenomic and genomic characterization uncovers novel biology.</title>
        <authorList>
            <person name="Wiegand S."/>
            <person name="Jogler M."/>
            <person name="Boedeker C."/>
            <person name="Pinto D."/>
            <person name="Vollmers J."/>
            <person name="Rivas-Marin E."/>
            <person name="Kohn T."/>
            <person name="Peeters S.H."/>
            <person name="Heuer A."/>
            <person name="Rast P."/>
            <person name="Oberbeckmann S."/>
            <person name="Bunk B."/>
            <person name="Jeske O."/>
            <person name="Meyerdierks A."/>
            <person name="Storesund J.E."/>
            <person name="Kallscheuer N."/>
            <person name="Luecker S."/>
            <person name="Lage O.M."/>
            <person name="Pohl T."/>
            <person name="Merkel B.J."/>
            <person name="Hornburger P."/>
            <person name="Mueller R.-W."/>
            <person name="Bruemmer F."/>
            <person name="Labrenz M."/>
            <person name="Spormann A.M."/>
            <person name="Op den Camp H."/>
            <person name="Overmann J."/>
            <person name="Amann R."/>
            <person name="Jetten M.S.M."/>
            <person name="Mascher T."/>
            <person name="Medema M.H."/>
            <person name="Devos D.P."/>
            <person name="Kaster A.-K."/>
            <person name="Ovreas L."/>
            <person name="Rohde M."/>
            <person name="Galperin M.Y."/>
            <person name="Jogler C."/>
        </authorList>
    </citation>
    <scope>NUCLEOTIDE SEQUENCE [LARGE SCALE GENOMIC DNA]</scope>
    <source>
        <strain evidence="3 4">Pla133</strain>
    </source>
</reference>
<keyword evidence="2" id="KW-1133">Transmembrane helix</keyword>
<evidence type="ECO:0000313" key="4">
    <source>
        <dbReference type="Proteomes" id="UP000316921"/>
    </source>
</evidence>
<keyword evidence="2" id="KW-0472">Membrane</keyword>
<dbReference type="AlphaFoldDB" id="A0A518BRX3"/>
<evidence type="ECO:0000256" key="1">
    <source>
        <dbReference type="SAM" id="MobiDB-lite"/>
    </source>
</evidence>
<keyword evidence="2" id="KW-0812">Transmembrane</keyword>
<gene>
    <name evidence="3" type="ORF">Pla133_48390</name>
</gene>
<feature type="region of interest" description="Disordered" evidence="1">
    <location>
        <begin position="35"/>
        <end position="61"/>
    </location>
</feature>
<feature type="transmembrane region" description="Helical" evidence="2">
    <location>
        <begin position="12"/>
        <end position="30"/>
    </location>
</feature>
<dbReference type="EMBL" id="CP036287">
    <property type="protein sequence ID" value="QDU69718.1"/>
    <property type="molecule type" value="Genomic_DNA"/>
</dbReference>
<sequence>MSFDPVRPKRTWFAFAIVGLLAAALIYVLWRTSEGGSPPTTDSQPEADPRTGEPAGLVRLRAGDPEQRSIPVVSNEVELRLAYLLPDGSRVDQFPALASSTGGSGPITVDPFVLVRKSDGEYRLARARRSTLRLPIPEYEGSTVIRAYGPSRVLPAVQGMAIVDAPGQEVTFSAQGFERDDLLRERLVEYAPDAPEWERMAIVSECPPGPDLGRVMPLSTMDNHPDGGWISVDAGPWRRYGAGARFASVRDAVTRALRPSTPVMCDLDQLDPASWGDDPRGYLEVFTRQSAASVYRPAYYLDVRVDGPIQLPLHEGSEFMVELFERESGILRARGECGPGWTGTGCRIGLTAVPDERELGRLVGRIDLRGGRTLSELELHSIHLFRQPRVAGRSVSMPSELVTGQQVLAFDLALPSGDYTFDFPAIGFSKDVSVHQGLTSSVEYQVPAPVTVSLVSGADDGEERTPFEVLSLRGVDLSRAATVESPSQLTLSPGRYAGTLRSGQSNRLAVSFDVPRGGGVVEVEVRERELLAVQSEAGVDLGGDTENAMLFDRGGDPIEARVVGVRGGLDVEGRAVNQELRFELVSGGANDLATLLLWTPHEDGETSIWRVGEDLAPWMAVELAP</sequence>
<evidence type="ECO:0000313" key="3">
    <source>
        <dbReference type="EMBL" id="QDU69718.1"/>
    </source>
</evidence>
<feature type="compositionally biased region" description="Polar residues" evidence="1">
    <location>
        <begin position="35"/>
        <end position="44"/>
    </location>
</feature>
<dbReference type="Proteomes" id="UP000316921">
    <property type="component" value="Chromosome"/>
</dbReference>
<keyword evidence="4" id="KW-1185">Reference proteome</keyword>
<proteinExistence type="predicted"/>
<accession>A0A518BRX3</accession>
<organism evidence="3 4">
    <name type="scientific">Engelhardtia mirabilis</name>
    <dbReference type="NCBI Taxonomy" id="2528011"/>
    <lineage>
        <taxon>Bacteria</taxon>
        <taxon>Pseudomonadati</taxon>
        <taxon>Planctomycetota</taxon>
        <taxon>Planctomycetia</taxon>
        <taxon>Planctomycetia incertae sedis</taxon>
        <taxon>Engelhardtia</taxon>
    </lineage>
</organism>
<dbReference type="KEGG" id="pbap:Pla133_48390"/>
<dbReference type="RefSeq" id="WP_419191893.1">
    <property type="nucleotide sequence ID" value="NZ_CP036296.1"/>
</dbReference>